<dbReference type="PANTHER" id="PTHR34223:SF88">
    <property type="entry name" value="OS11G0200950 PROTEIN"/>
    <property type="match status" value="1"/>
</dbReference>
<dbReference type="InterPro" id="IPR053197">
    <property type="entry name" value="F-box_SCFL_complex_component"/>
</dbReference>
<organism evidence="3 4">
    <name type="scientific">Dichanthelium oligosanthes</name>
    <dbReference type="NCBI Taxonomy" id="888268"/>
    <lineage>
        <taxon>Eukaryota</taxon>
        <taxon>Viridiplantae</taxon>
        <taxon>Streptophyta</taxon>
        <taxon>Embryophyta</taxon>
        <taxon>Tracheophyta</taxon>
        <taxon>Spermatophyta</taxon>
        <taxon>Magnoliopsida</taxon>
        <taxon>Liliopsida</taxon>
        <taxon>Poales</taxon>
        <taxon>Poaceae</taxon>
        <taxon>PACMAD clade</taxon>
        <taxon>Panicoideae</taxon>
        <taxon>Panicodae</taxon>
        <taxon>Paniceae</taxon>
        <taxon>Dichantheliinae</taxon>
        <taxon>Dichanthelium</taxon>
    </lineage>
</organism>
<feature type="transmembrane region" description="Helical" evidence="1">
    <location>
        <begin position="280"/>
        <end position="299"/>
    </location>
</feature>
<dbReference type="PROSITE" id="PS50181">
    <property type="entry name" value="FBOX"/>
    <property type="match status" value="1"/>
</dbReference>
<protein>
    <recommendedName>
        <fullName evidence="2">F-box domain-containing protein</fullName>
    </recommendedName>
</protein>
<dbReference type="Gene3D" id="1.20.1280.50">
    <property type="match status" value="1"/>
</dbReference>
<dbReference type="InterPro" id="IPR036047">
    <property type="entry name" value="F-box-like_dom_sf"/>
</dbReference>
<dbReference type="SUPFAM" id="SSF81383">
    <property type="entry name" value="F-box domain"/>
    <property type="match status" value="1"/>
</dbReference>
<name>A0A1E5W985_9POAL</name>
<reference evidence="3 4" key="1">
    <citation type="submission" date="2016-09" db="EMBL/GenBank/DDBJ databases">
        <title>The draft genome of Dichanthelium oligosanthes: A C3 panicoid grass species.</title>
        <authorList>
            <person name="Studer A.J."/>
            <person name="Schnable J.C."/>
            <person name="Brutnell T.P."/>
        </authorList>
    </citation>
    <scope>NUCLEOTIDE SEQUENCE [LARGE SCALE GENOMIC DNA]</scope>
    <source>
        <strain evidence="4">cv. Kellogg 1175</strain>
        <tissue evidence="3">Leaf</tissue>
    </source>
</reference>
<feature type="transmembrane region" description="Helical" evidence="1">
    <location>
        <begin position="305"/>
        <end position="332"/>
    </location>
</feature>
<keyword evidence="1" id="KW-1133">Transmembrane helix</keyword>
<evidence type="ECO:0000313" key="3">
    <source>
        <dbReference type="EMBL" id="OEL33986.1"/>
    </source>
</evidence>
<dbReference type="PANTHER" id="PTHR34223">
    <property type="entry name" value="OS11G0201299 PROTEIN"/>
    <property type="match status" value="1"/>
</dbReference>
<evidence type="ECO:0000256" key="1">
    <source>
        <dbReference type="SAM" id="Phobius"/>
    </source>
</evidence>
<gene>
    <name evidence="3" type="ORF">BAE44_0004995</name>
</gene>
<dbReference type="InterPro" id="IPR001810">
    <property type="entry name" value="F-box_dom"/>
</dbReference>
<keyword evidence="1" id="KW-0812">Transmembrane</keyword>
<proteinExistence type="predicted"/>
<keyword evidence="1" id="KW-0472">Membrane</keyword>
<dbReference type="OrthoDB" id="683368at2759"/>
<dbReference type="AlphaFoldDB" id="A0A1E5W985"/>
<evidence type="ECO:0000259" key="2">
    <source>
        <dbReference type="PROSITE" id="PS50181"/>
    </source>
</evidence>
<accession>A0A1E5W985</accession>
<comment type="caution">
    <text evidence="3">The sequence shown here is derived from an EMBL/GenBank/DDBJ whole genome shotgun (WGS) entry which is preliminary data.</text>
</comment>
<keyword evidence="4" id="KW-1185">Reference proteome</keyword>
<dbReference type="STRING" id="888268.A0A1E5W985"/>
<feature type="domain" description="F-box" evidence="2">
    <location>
        <begin position="1"/>
        <end position="35"/>
    </location>
</feature>
<sequence length="366" mass="41064">METLPDEVLARVLPFLPAREAVQTCVLGRRWRHLLWSMPVLRIGSEDGPLALQDIEDMNRCVNVFMSLRDRGAPLELCEFKIDEFDECENEPHISLWIQQALLSRARSLSLELPLVCNGFPLDDMHLISKHLTALELVLVELGDKFLDFSSCPVLKILLLGSCNIAAQNISSQSLEQLTINNCTFEGITRARISDPSPVWLQVSDNVMTPLLESMPSLVTGYVRFLESFDCCGKEEFGGLCTDESCENCGDNGDGIGDCLLIKGLSEAESLELVAEPGTVCLCLVPSILLLLFLIPYVLLNAYRYMAYDVVMCVISNDLIVLAQCILSCSFWRLLTFQLIHRTHSVPKLAECYIFTTRIVTFPERY</sequence>
<dbReference type="Proteomes" id="UP000095767">
    <property type="component" value="Unassembled WGS sequence"/>
</dbReference>
<evidence type="ECO:0000313" key="4">
    <source>
        <dbReference type="Proteomes" id="UP000095767"/>
    </source>
</evidence>
<dbReference type="EMBL" id="LWDX02016875">
    <property type="protein sequence ID" value="OEL33986.1"/>
    <property type="molecule type" value="Genomic_DNA"/>
</dbReference>